<sequence length="64" mass="7643">MFIRAYYDKLTGNGLKWYSLEGGAYRIPTFEEDYQAIKELSERITNSNNEWRNVKWYSLKTAVL</sequence>
<geneLocation type="plasmid" evidence="1 2">
    <name>pBM69</name>
</geneLocation>
<dbReference type="EMBL" id="CP007740">
    <property type="protein sequence ID" value="AIE61715.1"/>
    <property type="molecule type" value="Genomic_DNA"/>
</dbReference>
<dbReference type="KEGG" id="bmet:BMMGA3_16830"/>
<evidence type="ECO:0000313" key="1">
    <source>
        <dbReference type="EMBL" id="AIE61715.1"/>
    </source>
</evidence>
<organism evidence="1 2">
    <name type="scientific">Bacillus methanolicus (strain MGA3 / ATCC 53907)</name>
    <dbReference type="NCBI Taxonomy" id="796606"/>
    <lineage>
        <taxon>Bacteria</taxon>
        <taxon>Bacillati</taxon>
        <taxon>Bacillota</taxon>
        <taxon>Bacilli</taxon>
        <taxon>Bacillales</taxon>
        <taxon>Bacillaceae</taxon>
        <taxon>Bacillus</taxon>
    </lineage>
</organism>
<dbReference type="Proteomes" id="UP000027602">
    <property type="component" value="Plasmid pBM69"/>
</dbReference>
<proteinExistence type="predicted"/>
<reference evidence="1 2" key="1">
    <citation type="journal article" date="2015" name="BMC Genomics">
        <title>Transcriptome analysis of thermophilic methylotrophic Bacillus methanolicus MGA3 using RNA-sequencing provides detailed insights into its previously uncharted transcriptional landscape.</title>
        <authorList>
            <person name="Irla M."/>
            <person name="Neshat A."/>
            <person name="Brautaset T."/>
            <person name="Ruckert C."/>
            <person name="Kalinowski J."/>
            <person name="Wendisch V.F."/>
        </authorList>
    </citation>
    <scope>NUCLEOTIDE SEQUENCE [LARGE SCALE GENOMIC DNA]</scope>
    <source>
        <strain evidence="2">MGA3 / ATCC 53907</strain>
        <plasmid evidence="2">Plasmid pBM69</plasmid>
    </source>
</reference>
<keyword evidence="1" id="KW-0614">Plasmid</keyword>
<keyword evidence="2" id="KW-1185">Reference proteome</keyword>
<evidence type="ECO:0000313" key="2">
    <source>
        <dbReference type="Proteomes" id="UP000027602"/>
    </source>
</evidence>
<gene>
    <name evidence="1" type="ORF">BMMGA3_16830</name>
</gene>
<accession>I3DTI8</accession>
<protein>
    <submittedName>
        <fullName evidence="1">Uncharacterized protein</fullName>
    </submittedName>
</protein>
<name>I3DTI8_BACMM</name>
<dbReference type="HOGENOM" id="CLU_2858415_0_0_9"/>
<dbReference type="AlphaFoldDB" id="I3DTI8"/>
<dbReference type="RefSeq" id="WP_003349903.1">
    <property type="nucleotide sequence ID" value="NZ_ADWW01000012.1"/>
</dbReference>